<dbReference type="SMART" id="SM00365">
    <property type="entry name" value="LRR_SD22"/>
    <property type="match status" value="6"/>
</dbReference>
<feature type="signal peptide" evidence="14">
    <location>
        <begin position="1"/>
        <end position="32"/>
    </location>
</feature>
<dbReference type="InterPro" id="IPR003591">
    <property type="entry name" value="Leu-rich_rpt_typical-subtyp"/>
</dbReference>
<evidence type="ECO:0000256" key="7">
    <source>
        <dbReference type="ARBA" id="ARBA00022741"/>
    </source>
</evidence>
<accession>A0A8X8AXX5</accession>
<evidence type="ECO:0000256" key="14">
    <source>
        <dbReference type="SAM" id="SignalP"/>
    </source>
</evidence>
<dbReference type="CDD" id="cd14066">
    <property type="entry name" value="STKc_IRAK"/>
    <property type="match status" value="1"/>
</dbReference>
<evidence type="ECO:0000256" key="1">
    <source>
        <dbReference type="ARBA" id="ARBA00004479"/>
    </source>
</evidence>
<keyword evidence="12" id="KW-0325">Glycoprotein</keyword>
<dbReference type="InterPro" id="IPR051716">
    <property type="entry name" value="Plant_RL_S/T_kinase"/>
</dbReference>
<protein>
    <recommendedName>
        <fullName evidence="15">Protein kinase domain-containing protein</fullName>
    </recommendedName>
</protein>
<feature type="chain" id="PRO_5036490292" description="Protein kinase domain-containing protein" evidence="14">
    <location>
        <begin position="33"/>
        <end position="967"/>
    </location>
</feature>
<dbReference type="EMBL" id="JAAMPC010000004">
    <property type="protein sequence ID" value="KAG2314753.1"/>
    <property type="molecule type" value="Genomic_DNA"/>
</dbReference>
<keyword evidence="2" id="KW-0433">Leucine-rich repeat</keyword>
<keyword evidence="5 14" id="KW-0732">Signal</keyword>
<dbReference type="InterPro" id="IPR000719">
    <property type="entry name" value="Prot_kinase_dom"/>
</dbReference>
<organism evidence="16 17">
    <name type="scientific">Brassica carinata</name>
    <name type="common">Ethiopian mustard</name>
    <name type="synonym">Abyssinian cabbage</name>
    <dbReference type="NCBI Taxonomy" id="52824"/>
    <lineage>
        <taxon>Eukaryota</taxon>
        <taxon>Viridiplantae</taxon>
        <taxon>Streptophyta</taxon>
        <taxon>Embryophyta</taxon>
        <taxon>Tracheophyta</taxon>
        <taxon>Spermatophyta</taxon>
        <taxon>Magnoliopsida</taxon>
        <taxon>eudicotyledons</taxon>
        <taxon>Gunneridae</taxon>
        <taxon>Pentapetalae</taxon>
        <taxon>rosids</taxon>
        <taxon>malvids</taxon>
        <taxon>Brassicales</taxon>
        <taxon>Brassicaceae</taxon>
        <taxon>Brassiceae</taxon>
        <taxon>Brassica</taxon>
    </lineage>
</organism>
<evidence type="ECO:0000313" key="17">
    <source>
        <dbReference type="Proteomes" id="UP000886595"/>
    </source>
</evidence>
<comment type="caution">
    <text evidence="16">The sequence shown here is derived from an EMBL/GenBank/DDBJ whole genome shotgun (WGS) entry which is preliminary data.</text>
</comment>
<dbReference type="SUPFAM" id="SSF52058">
    <property type="entry name" value="L domain-like"/>
    <property type="match status" value="2"/>
</dbReference>
<dbReference type="PROSITE" id="PS50011">
    <property type="entry name" value="PROTEIN_KINASE_DOM"/>
    <property type="match status" value="1"/>
</dbReference>
<dbReference type="PANTHER" id="PTHR48053:SF105">
    <property type="entry name" value="RECEPTOR-LIKE PROTEIN KINASE"/>
    <property type="match status" value="1"/>
</dbReference>
<dbReference type="Gene3D" id="3.30.200.20">
    <property type="entry name" value="Phosphorylase Kinase, domain 1"/>
    <property type="match status" value="1"/>
</dbReference>
<dbReference type="InterPro" id="IPR032675">
    <property type="entry name" value="LRR_dom_sf"/>
</dbReference>
<dbReference type="PANTHER" id="PTHR48053">
    <property type="entry name" value="LEUCINE RICH REPEAT FAMILY PROTEIN, EXPRESSED"/>
    <property type="match status" value="1"/>
</dbReference>
<dbReference type="GO" id="GO:0004672">
    <property type="term" value="F:protein kinase activity"/>
    <property type="evidence" value="ECO:0007669"/>
    <property type="project" value="InterPro"/>
</dbReference>
<dbReference type="InterPro" id="IPR011009">
    <property type="entry name" value="Kinase-like_dom_sf"/>
</dbReference>
<dbReference type="SUPFAM" id="SSF56112">
    <property type="entry name" value="Protein kinase-like (PK-like)"/>
    <property type="match status" value="1"/>
</dbReference>
<proteinExistence type="predicted"/>
<evidence type="ECO:0000256" key="2">
    <source>
        <dbReference type="ARBA" id="ARBA00022614"/>
    </source>
</evidence>
<reference evidence="16 17" key="1">
    <citation type="submission" date="2020-02" db="EMBL/GenBank/DDBJ databases">
        <authorList>
            <person name="Ma Q."/>
            <person name="Huang Y."/>
            <person name="Song X."/>
            <person name="Pei D."/>
        </authorList>
    </citation>
    <scope>NUCLEOTIDE SEQUENCE [LARGE SCALE GENOMIC DNA]</scope>
    <source>
        <strain evidence="16">Sxm20200214</strain>
        <tissue evidence="16">Leaf</tissue>
    </source>
</reference>
<dbReference type="PRINTS" id="PR00019">
    <property type="entry name" value="LEURICHRPT"/>
</dbReference>
<dbReference type="InterPro" id="IPR001611">
    <property type="entry name" value="Leu-rich_rpt"/>
</dbReference>
<dbReference type="PROSITE" id="PS51257">
    <property type="entry name" value="PROKAR_LIPOPROTEIN"/>
    <property type="match status" value="1"/>
</dbReference>
<dbReference type="SMART" id="SM00364">
    <property type="entry name" value="LRR_BAC"/>
    <property type="match status" value="3"/>
</dbReference>
<comment type="subcellular location">
    <subcellularLocation>
        <location evidence="1">Membrane</location>
        <topology evidence="1">Single-pass type I membrane protein</topology>
    </subcellularLocation>
</comment>
<dbReference type="FunFam" id="3.80.10.10:FF:000512">
    <property type="entry name" value="Leucine-rich repeat receptor-like serine/threonine-protein kinase BAM3"/>
    <property type="match status" value="1"/>
</dbReference>
<dbReference type="PROSITE" id="PS51450">
    <property type="entry name" value="LRR"/>
    <property type="match status" value="2"/>
</dbReference>
<name>A0A8X8AXX5_BRACI</name>
<evidence type="ECO:0000256" key="3">
    <source>
        <dbReference type="ARBA" id="ARBA00022679"/>
    </source>
</evidence>
<dbReference type="FunFam" id="3.30.200.20:FF:000454">
    <property type="entry name" value="Leucine-rich repeat receptor-like tyrosine-protein kinase PXC3"/>
    <property type="match status" value="1"/>
</dbReference>
<evidence type="ECO:0000256" key="6">
    <source>
        <dbReference type="ARBA" id="ARBA00022737"/>
    </source>
</evidence>
<dbReference type="OrthoDB" id="4062651at2759"/>
<evidence type="ECO:0000256" key="5">
    <source>
        <dbReference type="ARBA" id="ARBA00022729"/>
    </source>
</evidence>
<evidence type="ECO:0000256" key="9">
    <source>
        <dbReference type="ARBA" id="ARBA00022989"/>
    </source>
</evidence>
<keyword evidence="3" id="KW-0808">Transferase</keyword>
<keyword evidence="10 13" id="KW-0472">Membrane</keyword>
<gene>
    <name evidence="16" type="ORF">Bca52824_017875</name>
</gene>
<evidence type="ECO:0000256" key="13">
    <source>
        <dbReference type="SAM" id="Phobius"/>
    </source>
</evidence>
<dbReference type="SMART" id="SM00369">
    <property type="entry name" value="LRR_TYP"/>
    <property type="match status" value="12"/>
</dbReference>
<evidence type="ECO:0000256" key="11">
    <source>
        <dbReference type="ARBA" id="ARBA00023170"/>
    </source>
</evidence>
<dbReference type="InterPro" id="IPR025875">
    <property type="entry name" value="Leu-rich_rpt_4"/>
</dbReference>
<dbReference type="FunFam" id="1.10.510.10:FF:000388">
    <property type="entry name" value="Leucine-rich repeat receptor-like tyrosine-protein kinase PXC3"/>
    <property type="match status" value="1"/>
</dbReference>
<evidence type="ECO:0000256" key="4">
    <source>
        <dbReference type="ARBA" id="ARBA00022692"/>
    </source>
</evidence>
<dbReference type="Pfam" id="PF07714">
    <property type="entry name" value="PK_Tyr_Ser-Thr"/>
    <property type="match status" value="1"/>
</dbReference>
<keyword evidence="8" id="KW-0067">ATP-binding</keyword>
<keyword evidence="17" id="KW-1185">Reference proteome</keyword>
<dbReference type="GO" id="GO:0005524">
    <property type="term" value="F:ATP binding"/>
    <property type="evidence" value="ECO:0007669"/>
    <property type="project" value="UniProtKB-KW"/>
</dbReference>
<dbReference type="Pfam" id="PF12799">
    <property type="entry name" value="LRR_4"/>
    <property type="match status" value="1"/>
</dbReference>
<feature type="domain" description="Protein kinase" evidence="15">
    <location>
        <begin position="688"/>
        <end position="967"/>
    </location>
</feature>
<evidence type="ECO:0000256" key="8">
    <source>
        <dbReference type="ARBA" id="ARBA00022840"/>
    </source>
</evidence>
<evidence type="ECO:0000259" key="15">
    <source>
        <dbReference type="PROSITE" id="PS50011"/>
    </source>
</evidence>
<dbReference type="Pfam" id="PF13855">
    <property type="entry name" value="LRR_8"/>
    <property type="match status" value="2"/>
</dbReference>
<dbReference type="Pfam" id="PF00560">
    <property type="entry name" value="LRR_1"/>
    <property type="match status" value="6"/>
</dbReference>
<dbReference type="AlphaFoldDB" id="A0A8X8AXX5"/>
<dbReference type="Proteomes" id="UP000886595">
    <property type="component" value="Unassembled WGS sequence"/>
</dbReference>
<keyword evidence="6" id="KW-0677">Repeat</keyword>
<keyword evidence="4 13" id="KW-0812">Transmembrane</keyword>
<dbReference type="GO" id="GO:0016020">
    <property type="term" value="C:membrane"/>
    <property type="evidence" value="ECO:0007669"/>
    <property type="project" value="UniProtKB-SubCell"/>
</dbReference>
<evidence type="ECO:0000256" key="10">
    <source>
        <dbReference type="ARBA" id="ARBA00023136"/>
    </source>
</evidence>
<keyword evidence="11" id="KW-0675">Receptor</keyword>
<feature type="transmembrane region" description="Helical" evidence="13">
    <location>
        <begin position="615"/>
        <end position="641"/>
    </location>
</feature>
<dbReference type="InterPro" id="IPR001245">
    <property type="entry name" value="Ser-Thr/Tyr_kinase_cat_dom"/>
</dbReference>
<dbReference type="Gene3D" id="1.10.510.10">
    <property type="entry name" value="Transferase(Phosphotransferase) domain 1"/>
    <property type="match status" value="1"/>
</dbReference>
<evidence type="ECO:0000256" key="12">
    <source>
        <dbReference type="ARBA" id="ARBA00023180"/>
    </source>
</evidence>
<dbReference type="FunFam" id="3.80.10.10:FF:000095">
    <property type="entry name" value="LRR receptor-like serine/threonine-protein kinase GSO1"/>
    <property type="match status" value="1"/>
</dbReference>
<evidence type="ECO:0000313" key="16">
    <source>
        <dbReference type="EMBL" id="KAG2314753.1"/>
    </source>
</evidence>
<keyword evidence="7" id="KW-0547">Nucleotide-binding</keyword>
<dbReference type="Gene3D" id="3.80.10.10">
    <property type="entry name" value="Ribonuclease Inhibitor"/>
    <property type="match status" value="3"/>
</dbReference>
<keyword evidence="9 13" id="KW-1133">Transmembrane helix</keyword>
<sequence>MKKIQVPPETGKSMFCLFFIFVFLSCFHVCFPELSSTQTNTMIELSRFLNIVEWNLPGSERNPCLWEGVICSRPDNSSVISLSLSGFDLSNSSFLPLVCQIQTLESLDVSNNSLSSIPDGFITNCGTLVGLKELNLSRNQVSSFPGFRNFSKLEVLDISYNKLSGNIRDYGFDGLVQLKNLSLNFNKLAGSVPTSLAKTLVNLEVSDNLLSGSIPEGIEDYQELRLIDLGDNQLNGPLPGSLGNLPKLETLILSNNSLNGAIPESLSRIQTLSRFAANKNQFTGAIPSGITKHLENLDLSFNHLNGSIPDDLLSQPQLVSIKIGGNRFFFIHLSLLRLNLSSNRFVGWLPQSISNSLVRLRLGSNKLTGSVPPAAFESLQKLTYLEMENNGLTGHVPPSFGNLASLNLLNLEMNQFTGTLPPSLGNITSLQGLKLQQNKLTGEIPDDIGLLSKLLILDMSWNSLNGSIPSSLSNLTQLTNMKLQGNDLSGTIPDSIGDLSSLLELQLGQNQLRGRIPIMPPKLQISLNLSTNMFHGPIPSTSFSKLDRLEVLDLSNNKFSGEIPEDLTSLISLRQLILSNNQLTGNTPKFTHNVSIDVTGNPGITGKDGSKSKQVLNVAIVAIGVTALLAVIITIIMLKLYRPSNGVNSMQADPDEEEGSTVLPEVIHGKLLTSNSTHKSNINFTKAVEAVAHPENSLFKTMFWSYYRVVMPSGSSYFIKKLNTRDRVFQQASSEQLELDLEMLGKLHHSNVMVPLAYVLYSQGVLLFYEFAHTHTLYDVLHNHPSDVVDWTSRYSIAVGIAEGICYLHGSKSNSRDPVLVPDLSSKKIMLKSLTEPLVADIELFKVIDPSRSNSSLSAVAGTIGYIPPEYAYTMRVTMAGNVYSFGVILLELLTGKPAVSEGRELAKWVQSQQEQRNNILDLRVSKTSPVATKQMIRALSIALACINISPGARPKMKTVLRMLTRL</sequence>
<dbReference type="FunFam" id="3.80.10.10:FF:000413">
    <property type="entry name" value="Inactive leucine-rich repeat receptor-like protein kinase"/>
    <property type="match status" value="1"/>
</dbReference>